<name>A0ABC9EDL3_9POAL</name>
<dbReference type="PANTHER" id="PTHR33065">
    <property type="entry name" value="OS07G0486400 PROTEIN"/>
    <property type="match status" value="1"/>
</dbReference>
<accession>A0ABC9EDL3</accession>
<dbReference type="AlphaFoldDB" id="A0ABC9EDL3"/>
<evidence type="ECO:0000313" key="3">
    <source>
        <dbReference type="Proteomes" id="UP001497457"/>
    </source>
</evidence>
<dbReference type="InterPro" id="IPR046533">
    <property type="entry name" value="DUF6598"/>
</dbReference>
<protein>
    <recommendedName>
        <fullName evidence="1">DUF6598 domain-containing protein</fullName>
    </recommendedName>
</protein>
<dbReference type="Pfam" id="PF20241">
    <property type="entry name" value="DUF6598"/>
    <property type="match status" value="1"/>
</dbReference>
<evidence type="ECO:0000259" key="1">
    <source>
        <dbReference type="Pfam" id="PF20241"/>
    </source>
</evidence>
<dbReference type="EMBL" id="OZ075114">
    <property type="protein sequence ID" value="CAL5056438.1"/>
    <property type="molecule type" value="Genomic_DNA"/>
</dbReference>
<gene>
    <name evidence="2" type="ORF">URODEC1_LOCUS95030</name>
</gene>
<sequence length="388" mass="44637">MLCSWRYLNRVLRPAYGSCIMASSFRVDGTRMWGKPHWHRFFPCANDFCCTFSYDVREDCATNQGMDRAETRTVKEVILSDPVDYVRPMYIIKNTTHRDGAIHKSNFGLLKLHHITERDETRLEPMELSEPTDDCHRDWERFIVHFSSHMMQIFSLKLAQTPIDRNPVELYGYIAVRDRRDSLLNYIVNCSRDDPITVQQGSLIEMTGPKRGISMRSSVLLEFDMRIRNGEKEEDDLQLIDGASEVSELTTTPCRPYTERINGESGAVDITLAFLHKAVEATIEVVISEVHSCFSLSLSSFVCIRGLQKEIQLFHGTIGESCALRRFVIAVRIDTWMHLKFRIGQKGSRTDLERYCSFEANYYGCADQQVMFDVACVSAKVTWSTVPF</sequence>
<dbReference type="PANTHER" id="PTHR33065:SF19">
    <property type="entry name" value="OS11G0130700 PROTEIN"/>
    <property type="match status" value="1"/>
</dbReference>
<feature type="domain" description="DUF6598" evidence="1">
    <location>
        <begin position="150"/>
        <end position="381"/>
    </location>
</feature>
<organism evidence="2 3">
    <name type="scientific">Urochloa decumbens</name>
    <dbReference type="NCBI Taxonomy" id="240449"/>
    <lineage>
        <taxon>Eukaryota</taxon>
        <taxon>Viridiplantae</taxon>
        <taxon>Streptophyta</taxon>
        <taxon>Embryophyta</taxon>
        <taxon>Tracheophyta</taxon>
        <taxon>Spermatophyta</taxon>
        <taxon>Magnoliopsida</taxon>
        <taxon>Liliopsida</taxon>
        <taxon>Poales</taxon>
        <taxon>Poaceae</taxon>
        <taxon>PACMAD clade</taxon>
        <taxon>Panicoideae</taxon>
        <taxon>Panicodae</taxon>
        <taxon>Paniceae</taxon>
        <taxon>Melinidinae</taxon>
        <taxon>Urochloa</taxon>
    </lineage>
</organism>
<evidence type="ECO:0000313" key="2">
    <source>
        <dbReference type="EMBL" id="CAL5056438.1"/>
    </source>
</evidence>
<dbReference type="Proteomes" id="UP001497457">
    <property type="component" value="Chromosome 4rd"/>
</dbReference>
<reference evidence="2" key="1">
    <citation type="submission" date="2024-10" db="EMBL/GenBank/DDBJ databases">
        <authorList>
            <person name="Ryan C."/>
        </authorList>
    </citation>
    <scope>NUCLEOTIDE SEQUENCE [LARGE SCALE GENOMIC DNA]</scope>
</reference>
<proteinExistence type="predicted"/>
<keyword evidence="3" id="KW-1185">Reference proteome</keyword>